<proteinExistence type="predicted"/>
<reference evidence="4" key="1">
    <citation type="journal article" date="2019" name="Int. J. Syst. Evol. Microbiol.">
        <title>The Global Catalogue of Microorganisms (GCM) 10K type strain sequencing project: providing services to taxonomists for standard genome sequencing and annotation.</title>
        <authorList>
            <consortium name="The Broad Institute Genomics Platform"/>
            <consortium name="The Broad Institute Genome Sequencing Center for Infectious Disease"/>
            <person name="Wu L."/>
            <person name="Ma J."/>
        </authorList>
    </citation>
    <scope>NUCLEOTIDE SEQUENCE [LARGE SCALE GENOMIC DNA]</scope>
    <source>
        <strain evidence="4">CGMCC 1.12942</strain>
    </source>
</reference>
<dbReference type="SUPFAM" id="SSF55729">
    <property type="entry name" value="Acyl-CoA N-acyltransferases (Nat)"/>
    <property type="match status" value="1"/>
</dbReference>
<dbReference type="GO" id="GO:0016746">
    <property type="term" value="F:acyltransferase activity"/>
    <property type="evidence" value="ECO:0007669"/>
    <property type="project" value="UniProtKB-KW"/>
</dbReference>
<dbReference type="Pfam" id="PF00583">
    <property type="entry name" value="Acetyltransf_1"/>
    <property type="match status" value="1"/>
</dbReference>
<dbReference type="InterPro" id="IPR050769">
    <property type="entry name" value="NAT_camello-type"/>
</dbReference>
<keyword evidence="4" id="KW-1185">Reference proteome</keyword>
<gene>
    <name evidence="3" type="ORF">ACFQNG_15720</name>
</gene>
<organism evidence="3 4">
    <name type="scientific">Laceyella putida</name>
    <dbReference type="NCBI Taxonomy" id="110101"/>
    <lineage>
        <taxon>Bacteria</taxon>
        <taxon>Bacillati</taxon>
        <taxon>Bacillota</taxon>
        <taxon>Bacilli</taxon>
        <taxon>Bacillales</taxon>
        <taxon>Thermoactinomycetaceae</taxon>
        <taxon>Laceyella</taxon>
    </lineage>
</organism>
<dbReference type="PANTHER" id="PTHR13947">
    <property type="entry name" value="GNAT FAMILY N-ACETYLTRANSFERASE"/>
    <property type="match status" value="1"/>
</dbReference>
<dbReference type="EMBL" id="JBHTBW010000052">
    <property type="protein sequence ID" value="MFC7442534.1"/>
    <property type="molecule type" value="Genomic_DNA"/>
</dbReference>
<accession>A0ABW2RNB3</accession>
<feature type="domain" description="N-acetyltransferase" evidence="2">
    <location>
        <begin position="2"/>
        <end position="152"/>
    </location>
</feature>
<comment type="caution">
    <text evidence="3">The sequence shown here is derived from an EMBL/GenBank/DDBJ whole genome shotgun (WGS) entry which is preliminary data.</text>
</comment>
<dbReference type="RefSeq" id="WP_379866461.1">
    <property type="nucleotide sequence ID" value="NZ_JBHTBW010000052.1"/>
</dbReference>
<dbReference type="CDD" id="cd04301">
    <property type="entry name" value="NAT_SF"/>
    <property type="match status" value="1"/>
</dbReference>
<evidence type="ECO:0000313" key="4">
    <source>
        <dbReference type="Proteomes" id="UP001596500"/>
    </source>
</evidence>
<dbReference type="InterPro" id="IPR000182">
    <property type="entry name" value="GNAT_dom"/>
</dbReference>
<evidence type="ECO:0000259" key="2">
    <source>
        <dbReference type="PROSITE" id="PS51186"/>
    </source>
</evidence>
<dbReference type="Proteomes" id="UP001596500">
    <property type="component" value="Unassembled WGS sequence"/>
</dbReference>
<sequence length="152" mass="17429">MLTIRRYQPSDRSDVIALHYRSLPGTGANPGEGPWDDDLTKIEEVYLQSGGEFLVGVLDEQLIAMGAIKRKTDTLAEIKRMRVHPLHQRKGFGQQMLHALEQRALELGYHSICLDTTTIQAAAKHLYRKNGYAETKRTMMNNLEFIYFEKHL</sequence>
<evidence type="ECO:0000313" key="3">
    <source>
        <dbReference type="EMBL" id="MFC7442534.1"/>
    </source>
</evidence>
<dbReference type="PANTHER" id="PTHR13947:SF37">
    <property type="entry name" value="LD18367P"/>
    <property type="match status" value="1"/>
</dbReference>
<keyword evidence="3" id="KW-0012">Acyltransferase</keyword>
<dbReference type="PROSITE" id="PS51186">
    <property type="entry name" value="GNAT"/>
    <property type="match status" value="1"/>
</dbReference>
<protein>
    <submittedName>
        <fullName evidence="3">GNAT family N-acetyltransferase</fullName>
        <ecNumber evidence="3">2.3.-.-</ecNumber>
    </submittedName>
</protein>
<dbReference type="EC" id="2.3.-.-" evidence="3"/>
<keyword evidence="1 3" id="KW-0808">Transferase</keyword>
<evidence type="ECO:0000256" key="1">
    <source>
        <dbReference type="ARBA" id="ARBA00022679"/>
    </source>
</evidence>
<name>A0ABW2RNB3_9BACL</name>
<dbReference type="InterPro" id="IPR016181">
    <property type="entry name" value="Acyl_CoA_acyltransferase"/>
</dbReference>
<dbReference type="Gene3D" id="3.40.630.30">
    <property type="match status" value="1"/>
</dbReference>